<feature type="region of interest" description="Disordered" evidence="2">
    <location>
        <begin position="1"/>
        <end position="28"/>
    </location>
</feature>
<dbReference type="Proteomes" id="UP000646365">
    <property type="component" value="Unassembled WGS sequence"/>
</dbReference>
<dbReference type="CDD" id="cd03801">
    <property type="entry name" value="GT4_PimA-like"/>
    <property type="match status" value="1"/>
</dbReference>
<dbReference type="AlphaFoldDB" id="A0A8J2YRE3"/>
<evidence type="ECO:0000256" key="1">
    <source>
        <dbReference type="ARBA" id="ARBA00022679"/>
    </source>
</evidence>
<evidence type="ECO:0000313" key="3">
    <source>
        <dbReference type="EMBL" id="GGF10941.1"/>
    </source>
</evidence>
<gene>
    <name evidence="3" type="ORF">GCM10011611_15700</name>
</gene>
<accession>A0A8J2YRE3</accession>
<dbReference type="PANTHER" id="PTHR46401">
    <property type="entry name" value="GLYCOSYLTRANSFERASE WBBK-RELATED"/>
    <property type="match status" value="1"/>
</dbReference>
<organism evidence="3 4">
    <name type="scientific">Aliidongia dinghuensis</name>
    <dbReference type="NCBI Taxonomy" id="1867774"/>
    <lineage>
        <taxon>Bacteria</taxon>
        <taxon>Pseudomonadati</taxon>
        <taxon>Pseudomonadota</taxon>
        <taxon>Alphaproteobacteria</taxon>
        <taxon>Rhodospirillales</taxon>
        <taxon>Dongiaceae</taxon>
        <taxon>Aliidongia</taxon>
    </lineage>
</organism>
<protein>
    <recommendedName>
        <fullName evidence="5">Glycosyltransferase</fullName>
    </recommendedName>
</protein>
<dbReference type="GO" id="GO:0009103">
    <property type="term" value="P:lipopolysaccharide biosynthetic process"/>
    <property type="evidence" value="ECO:0007669"/>
    <property type="project" value="TreeGrafter"/>
</dbReference>
<evidence type="ECO:0000256" key="2">
    <source>
        <dbReference type="SAM" id="MobiDB-lite"/>
    </source>
</evidence>
<dbReference type="SUPFAM" id="SSF53756">
    <property type="entry name" value="UDP-Glycosyltransferase/glycogen phosphorylase"/>
    <property type="match status" value="1"/>
</dbReference>
<proteinExistence type="predicted"/>
<sequence>MSERTAVKSKMPNEMEQTPMPLDRERSNGRRLRALLMPPFPWKPERDRWRNGSGPDPMELDRQLAAQGIDLILLDPGKRPLNPFGGKHPLLQTLDPLRALHVLTAWREADIAIVVFEGGALPLELLRALFFFRVPVVIWDVALSDTWKLREFVLNRVIPRVAGLFVLSTNQKAYIASRWGRTEGVEMIGHRTDTAFYTPVPASPDGFILSVGEDIGRDFDSLLDVAAGLPAEFVLKTKRIAPGAAVPPNVKIMRERIDYPAFRDLYAQSRFVVVPLVGETLNASGVSTILEAGAMGRALVVSETEAMRDYIVPGETCLTVPCGDRNALAAAIRQLIDEPETCARLGAAARRFMEERCSERAFSDRFGALLRRYARKDKAR</sequence>
<reference evidence="3" key="1">
    <citation type="journal article" date="2014" name="Int. J. Syst. Evol. Microbiol.">
        <title>Complete genome sequence of Corynebacterium casei LMG S-19264T (=DSM 44701T), isolated from a smear-ripened cheese.</title>
        <authorList>
            <consortium name="US DOE Joint Genome Institute (JGI-PGF)"/>
            <person name="Walter F."/>
            <person name="Albersmeier A."/>
            <person name="Kalinowski J."/>
            <person name="Ruckert C."/>
        </authorList>
    </citation>
    <scope>NUCLEOTIDE SEQUENCE</scope>
    <source>
        <strain evidence="3">CGMCC 1.15725</strain>
    </source>
</reference>
<evidence type="ECO:0000313" key="4">
    <source>
        <dbReference type="Proteomes" id="UP000646365"/>
    </source>
</evidence>
<dbReference type="GO" id="GO:0016757">
    <property type="term" value="F:glycosyltransferase activity"/>
    <property type="evidence" value="ECO:0007669"/>
    <property type="project" value="TreeGrafter"/>
</dbReference>
<keyword evidence="4" id="KW-1185">Reference proteome</keyword>
<dbReference type="PANTHER" id="PTHR46401:SF2">
    <property type="entry name" value="GLYCOSYLTRANSFERASE WBBK-RELATED"/>
    <property type="match status" value="1"/>
</dbReference>
<evidence type="ECO:0008006" key="5">
    <source>
        <dbReference type="Google" id="ProtNLM"/>
    </source>
</evidence>
<reference evidence="3" key="2">
    <citation type="submission" date="2020-09" db="EMBL/GenBank/DDBJ databases">
        <authorList>
            <person name="Sun Q."/>
            <person name="Zhou Y."/>
        </authorList>
    </citation>
    <scope>NUCLEOTIDE SEQUENCE</scope>
    <source>
        <strain evidence="3">CGMCC 1.15725</strain>
    </source>
</reference>
<dbReference type="RefSeq" id="WP_189044284.1">
    <property type="nucleotide sequence ID" value="NZ_BMJQ01000003.1"/>
</dbReference>
<name>A0A8J2YRE3_9PROT</name>
<comment type="caution">
    <text evidence="3">The sequence shown here is derived from an EMBL/GenBank/DDBJ whole genome shotgun (WGS) entry which is preliminary data.</text>
</comment>
<dbReference type="Pfam" id="PF13692">
    <property type="entry name" value="Glyco_trans_1_4"/>
    <property type="match status" value="1"/>
</dbReference>
<dbReference type="Gene3D" id="3.40.50.2000">
    <property type="entry name" value="Glycogen Phosphorylase B"/>
    <property type="match status" value="1"/>
</dbReference>
<keyword evidence="1" id="KW-0808">Transferase</keyword>
<dbReference type="EMBL" id="BMJQ01000003">
    <property type="protein sequence ID" value="GGF10941.1"/>
    <property type="molecule type" value="Genomic_DNA"/>
</dbReference>